<sequence length="214" mass="24299">MQNEQIYFKNRDVAAFRLLDVLPIESMKLEEWTVIAASYGGVPIAKIIANRLESNFDVLFTSKIMAPNNEDCEIAIVTETEEVVIHEELAKSFEISLDFIFAKSKQIYEKQLLKTVKLYREGDTIKSLENKNVLLVDEGLNTGLTMMACIKTAINLGAKSVSVATPILPSASVPTIESIADDLYYVKKLDHFIFIDFYYDKLENINFEDIKKLK</sequence>
<organism evidence="2 3">
    <name type="scientific">Malaciobacter mytili LMG 24559</name>
    <dbReference type="NCBI Taxonomy" id="1032238"/>
    <lineage>
        <taxon>Bacteria</taxon>
        <taxon>Pseudomonadati</taxon>
        <taxon>Campylobacterota</taxon>
        <taxon>Epsilonproteobacteria</taxon>
        <taxon>Campylobacterales</taxon>
        <taxon>Arcobacteraceae</taxon>
        <taxon>Malaciobacter</taxon>
    </lineage>
</organism>
<dbReference type="EMBL" id="NXID01000004">
    <property type="protein sequence ID" value="RXK16748.1"/>
    <property type="molecule type" value="Genomic_DNA"/>
</dbReference>
<keyword evidence="3" id="KW-1185">Reference proteome</keyword>
<dbReference type="Gene3D" id="3.40.50.2020">
    <property type="match status" value="1"/>
</dbReference>
<dbReference type="Proteomes" id="UP000290092">
    <property type="component" value="Unassembled WGS sequence"/>
</dbReference>
<reference evidence="2 3" key="1">
    <citation type="submission" date="2017-09" db="EMBL/GenBank/DDBJ databases">
        <title>Genomics of the genus Arcobacter.</title>
        <authorList>
            <person name="Perez-Cataluna A."/>
            <person name="Figueras M.J."/>
            <person name="Salas-Masso N."/>
        </authorList>
    </citation>
    <scope>NUCLEOTIDE SEQUENCE [LARGE SCALE GENOMIC DNA]</scope>
    <source>
        <strain evidence="2 3">CECT 7386</strain>
    </source>
</reference>
<evidence type="ECO:0000313" key="2">
    <source>
        <dbReference type="EMBL" id="RXK16748.1"/>
    </source>
</evidence>
<evidence type="ECO:0000259" key="1">
    <source>
        <dbReference type="Pfam" id="PF00156"/>
    </source>
</evidence>
<comment type="caution">
    <text evidence="2">The sequence shown here is derived from an EMBL/GenBank/DDBJ whole genome shotgun (WGS) entry which is preliminary data.</text>
</comment>
<feature type="domain" description="Phosphoribosyltransferase" evidence="1">
    <location>
        <begin position="6"/>
        <end position="180"/>
    </location>
</feature>
<gene>
    <name evidence="2" type="ORF">CP985_02080</name>
</gene>
<dbReference type="CDD" id="cd06223">
    <property type="entry name" value="PRTases_typeI"/>
    <property type="match status" value="1"/>
</dbReference>
<dbReference type="InterPro" id="IPR029057">
    <property type="entry name" value="PRTase-like"/>
</dbReference>
<dbReference type="Pfam" id="PF00156">
    <property type="entry name" value="Pribosyltran"/>
    <property type="match status" value="1"/>
</dbReference>
<name>A0AAX2AIS1_9BACT</name>
<proteinExistence type="predicted"/>
<dbReference type="RefSeq" id="WP_114841918.1">
    <property type="nucleotide sequence ID" value="NZ_CP031219.1"/>
</dbReference>
<dbReference type="InterPro" id="IPR000836">
    <property type="entry name" value="PRTase_dom"/>
</dbReference>
<dbReference type="AlphaFoldDB" id="A0AAX2AIS1"/>
<accession>A0AAX2AIS1</accession>
<protein>
    <submittedName>
        <fullName evidence="2">ABC transporter</fullName>
    </submittedName>
</protein>
<dbReference type="SUPFAM" id="SSF53271">
    <property type="entry name" value="PRTase-like"/>
    <property type="match status" value="1"/>
</dbReference>
<dbReference type="KEGG" id="amyt:AMYT_1489"/>
<dbReference type="Gene3D" id="3.30.1310.20">
    <property type="entry name" value="PRTase-like"/>
    <property type="match status" value="1"/>
</dbReference>
<evidence type="ECO:0000313" key="3">
    <source>
        <dbReference type="Proteomes" id="UP000290092"/>
    </source>
</evidence>